<organism evidence="2">
    <name type="scientific">Bracoviriform inaniti</name>
    <dbReference type="NCBI Taxonomy" id="36344"/>
    <lineage>
        <taxon>Viruses</taxon>
        <taxon>Viruses incertae sedis</taxon>
        <taxon>Polydnaviriformidae</taxon>
        <taxon>Bracoviriform</taxon>
    </lineage>
</organism>
<dbReference type="EMBL" id="AM850131">
    <property type="protein sequence ID" value="CAO98961.1"/>
    <property type="molecule type" value="Genomic_DNA"/>
</dbReference>
<dbReference type="RefSeq" id="YP_009665766.1">
    <property type="nucleotide sequence ID" value="NC_043267.1"/>
</dbReference>
<dbReference type="KEGG" id="vg:40525933"/>
<accession>A8E0Z1</accession>
<reference evidence="2" key="1">
    <citation type="submission" date="2007-08" db="EMBL/GenBank/DDBJ databases">
        <authorList>
            <person name="Lanzrein B."/>
        </authorList>
    </citation>
    <scope>NUCLEOTIDE SEQUENCE</scope>
</reference>
<feature type="coiled-coil region" evidence="1">
    <location>
        <begin position="42"/>
        <end position="69"/>
    </location>
</feature>
<dbReference type="GeneID" id="40525933"/>
<evidence type="ECO:0000313" key="2">
    <source>
        <dbReference type="EMBL" id="CAO98961.1"/>
    </source>
</evidence>
<proteinExistence type="predicted"/>
<evidence type="ECO:0000256" key="1">
    <source>
        <dbReference type="SAM" id="Coils"/>
    </source>
</evidence>
<sequence>MMPNPQFSTIKWDKMNLRIFGIALNNNLRIYGDSIDMSGAVLIFLVHEIKKVVLEIEELEQQLLQIKILKNMNILKKRKHSLQTSLRILCNNTNFPETARLASTAAFVLLLSHKTDVTTKREKFQRLYKCSLIMSVDRSLSARLKTGYIV</sequence>
<protein>
    <submittedName>
        <fullName evidence="2">15.8g2 protein</fullName>
    </submittedName>
</protein>
<name>A8E0Z1_9VIRU</name>
<gene>
    <name evidence="2" type="primary">15.8g2</name>
</gene>
<keyword evidence="1" id="KW-0175">Coiled coil</keyword>
<reference evidence="2" key="2">
    <citation type="submission" date="2007-09" db="EMBL/GenBank/DDBJ databases">
        <authorList>
            <person name="Wetterwald C."/>
        </authorList>
    </citation>
    <scope>NUCLEOTIDE SEQUENCE</scope>
</reference>